<dbReference type="OrthoDB" id="9784582at2"/>
<sequence>MLPWLSSAFSSPARRFRSGVVAVVGGAAVLAACNPFAPALDDVPTDPNQLLGNPVTVRGFFERFRASYQLRDSTLYGQLLDRRFTFTFRDFANNVDRSWNRDVEVNTTYRLFRAARTANLQWTQYLPTSDTAFSDTLAYVERSFSLTIEQRDNQTFTGAGSARLVLVRKNRMDPWRMRSWYDRSEF</sequence>
<proteinExistence type="predicted"/>
<accession>A0A4Z0PS51</accession>
<name>A0A4Z0PS51_9BACT</name>
<organism evidence="1 2">
    <name type="scientific">Hymenobacter elongatus</name>
    <dbReference type="NCBI Taxonomy" id="877208"/>
    <lineage>
        <taxon>Bacteria</taxon>
        <taxon>Pseudomonadati</taxon>
        <taxon>Bacteroidota</taxon>
        <taxon>Cytophagia</taxon>
        <taxon>Cytophagales</taxon>
        <taxon>Hymenobacteraceae</taxon>
        <taxon>Hymenobacter</taxon>
    </lineage>
</organism>
<gene>
    <name evidence="1" type="ORF">E5J99_00770</name>
</gene>
<comment type="caution">
    <text evidence="1">The sequence shown here is derived from an EMBL/GenBank/DDBJ whole genome shotgun (WGS) entry which is preliminary data.</text>
</comment>
<dbReference type="RefSeq" id="WP_135495809.1">
    <property type="nucleotide sequence ID" value="NZ_SRLD01000001.1"/>
</dbReference>
<evidence type="ECO:0000313" key="1">
    <source>
        <dbReference type="EMBL" id="TGE20134.1"/>
    </source>
</evidence>
<reference evidence="1 2" key="1">
    <citation type="submission" date="2019-04" db="EMBL/GenBank/DDBJ databases">
        <authorList>
            <person name="Feng G."/>
            <person name="Zhang J."/>
            <person name="Zhu H."/>
        </authorList>
    </citation>
    <scope>NUCLEOTIDE SEQUENCE [LARGE SCALE GENOMIC DNA]</scope>
    <source>
        <strain evidence="1 2">JCM 17223</strain>
    </source>
</reference>
<keyword evidence="2" id="KW-1185">Reference proteome</keyword>
<evidence type="ECO:0000313" key="2">
    <source>
        <dbReference type="Proteomes" id="UP000297739"/>
    </source>
</evidence>
<dbReference type="EMBL" id="SRLD01000001">
    <property type="protein sequence ID" value="TGE20134.1"/>
    <property type="molecule type" value="Genomic_DNA"/>
</dbReference>
<dbReference type="Proteomes" id="UP000297739">
    <property type="component" value="Unassembled WGS sequence"/>
</dbReference>
<protein>
    <submittedName>
        <fullName evidence="1">Uncharacterized protein</fullName>
    </submittedName>
</protein>
<dbReference type="AlphaFoldDB" id="A0A4Z0PS51"/>